<dbReference type="GO" id="GO:0033588">
    <property type="term" value="C:elongator holoenzyme complex"/>
    <property type="evidence" value="ECO:0007669"/>
    <property type="project" value="InterPro"/>
</dbReference>
<keyword evidence="14" id="KW-1185">Reference proteome</keyword>
<evidence type="ECO:0000256" key="5">
    <source>
        <dbReference type="ARBA" id="ARBA00020267"/>
    </source>
</evidence>
<dbReference type="Gene3D" id="2.130.10.10">
    <property type="entry name" value="YVTN repeat-like/Quinoprotein amine dehydrogenase"/>
    <property type="match status" value="3"/>
</dbReference>
<feature type="repeat" description="WD" evidence="11">
    <location>
        <begin position="225"/>
        <end position="269"/>
    </location>
</feature>
<dbReference type="Pfam" id="PF00400">
    <property type="entry name" value="WD40"/>
    <property type="match status" value="2"/>
</dbReference>
<dbReference type="Proteomes" id="UP001301350">
    <property type="component" value="Unassembled WGS sequence"/>
</dbReference>
<comment type="similarity">
    <text evidence="4">Belongs to the WD repeat ELP2 family.</text>
</comment>
<dbReference type="PANTHER" id="PTHR44111">
    <property type="entry name" value="ELONGATOR COMPLEX PROTEIN 2"/>
    <property type="match status" value="1"/>
</dbReference>
<evidence type="ECO:0000256" key="11">
    <source>
        <dbReference type="PROSITE-ProRule" id="PRU00221"/>
    </source>
</evidence>
<keyword evidence="8" id="KW-0819">tRNA processing</keyword>
<dbReference type="PANTHER" id="PTHR44111:SF1">
    <property type="entry name" value="ELONGATOR COMPLEX PROTEIN 2"/>
    <property type="match status" value="1"/>
</dbReference>
<feature type="region of interest" description="Disordered" evidence="12">
    <location>
        <begin position="516"/>
        <end position="535"/>
    </location>
</feature>
<evidence type="ECO:0000256" key="4">
    <source>
        <dbReference type="ARBA" id="ARBA00005881"/>
    </source>
</evidence>
<dbReference type="SMART" id="SM00320">
    <property type="entry name" value="WD40"/>
    <property type="match status" value="9"/>
</dbReference>
<protein>
    <recommendedName>
        <fullName evidence="5">Elongator complex protein 2</fullName>
    </recommendedName>
</protein>
<evidence type="ECO:0000256" key="7">
    <source>
        <dbReference type="ARBA" id="ARBA00022574"/>
    </source>
</evidence>
<dbReference type="InterPro" id="IPR015943">
    <property type="entry name" value="WD40/YVTN_repeat-like_dom_sf"/>
</dbReference>
<sequence length="822" mass="88117">MSSSAPSCRAQVTSTCVSGTPGLMSGALDAAECPSGSSGGDSWHSWLAFASGAVVYLADRAGVQHALIGHRARVNSLRWQRVLSGSPLRSSGLLASVDAAGELILWQRTRLTARISLRPPEAAAVAAAASAICVATAPASPAPCGVEGAPETCCFAGTSDGVLYATRGDRCVSCASLDGLPEALAAASWPQRSSDLLVAVGGTDTRIHLYRFDTATLTFQPLQQLSGHSDWVRDLACVPVDDALLLLASAGQDGTARLWQVTAAATTASSQLTVQCIAVLAEHRAGLTRVQWVPMPPSEPSSSTARLLTSAMDRTWILWQLRALPADDRQRWTPAVRGGERGEEGLEHGFFSATYFRDGTGSEYIVASARNGALHTWRCVNGHLDWRAVASFAGGHAAAITDIDWQPRHGRWLLSVSCDMTARIFAQRSEAGEGVPGRWREVARPQTHGHALFCGAFVSTDGLVFASGAEEKAVRLFEAPGQFVQRMSERASTANGSTRTSVDAADERAWTATRPPLSLTNQPAFGEEQRRDAADRHGYDIAESPPEHDTEACLAQDTLWPERDKLFAHANAIRCLACRRVVGRGEVLASACNAQRASDAGIALWNGTPELQPLAVLSAHQLTVHALRFGRLAETACVDGDDPIASDVLLSVSRDRSWTLWDMRTLQPLHRQPEAHSRMILCCAWTRCDRGEFVTGGRDKRLQWWRVRRGPPTEMAASVTSLHAHRFAHAVTAVDALPFDAERVTVLVGLESGQLQALLWDGHVSTVQALPPVTAHAGAVNCVRFRPTVGAPDRPFEYASGGEDGALHFGRIQWGCSSDGVA</sequence>
<dbReference type="GO" id="GO:0005634">
    <property type="term" value="C:nucleus"/>
    <property type="evidence" value="ECO:0007669"/>
    <property type="project" value="UniProtKB-SubCell"/>
</dbReference>
<evidence type="ECO:0000256" key="2">
    <source>
        <dbReference type="ARBA" id="ARBA00004496"/>
    </source>
</evidence>
<keyword evidence="9" id="KW-0677">Repeat</keyword>
<organism evidence="13 14">
    <name type="scientific">Cyanidium caldarium</name>
    <name type="common">Red alga</name>
    <dbReference type="NCBI Taxonomy" id="2771"/>
    <lineage>
        <taxon>Eukaryota</taxon>
        <taxon>Rhodophyta</taxon>
        <taxon>Bangiophyceae</taxon>
        <taxon>Cyanidiales</taxon>
        <taxon>Cyanidiaceae</taxon>
        <taxon>Cyanidium</taxon>
    </lineage>
</organism>
<evidence type="ECO:0000256" key="3">
    <source>
        <dbReference type="ARBA" id="ARBA00005043"/>
    </source>
</evidence>
<evidence type="ECO:0000313" key="13">
    <source>
        <dbReference type="EMBL" id="KAK4537637.1"/>
    </source>
</evidence>
<proteinExistence type="inferred from homology"/>
<dbReference type="InterPro" id="IPR037289">
    <property type="entry name" value="Elp2"/>
</dbReference>
<dbReference type="SUPFAM" id="SSF50978">
    <property type="entry name" value="WD40 repeat-like"/>
    <property type="match status" value="2"/>
</dbReference>
<keyword evidence="6" id="KW-0963">Cytoplasm</keyword>
<accession>A0AAV9IZA2</accession>
<keyword evidence="7 11" id="KW-0853">WD repeat</keyword>
<comment type="subcellular location">
    <subcellularLocation>
        <location evidence="2">Cytoplasm</location>
    </subcellularLocation>
    <subcellularLocation>
        <location evidence="1">Nucleus</location>
    </subcellularLocation>
</comment>
<dbReference type="EMBL" id="JANCYW010000013">
    <property type="protein sequence ID" value="KAK4537637.1"/>
    <property type="molecule type" value="Genomic_DNA"/>
</dbReference>
<dbReference type="PROSITE" id="PS50082">
    <property type="entry name" value="WD_REPEATS_2"/>
    <property type="match status" value="1"/>
</dbReference>
<comment type="caution">
    <text evidence="13">The sequence shown here is derived from an EMBL/GenBank/DDBJ whole genome shotgun (WGS) entry which is preliminary data.</text>
</comment>
<comment type="pathway">
    <text evidence="3">tRNA modification; 5-methoxycarbonylmethyl-2-thiouridine-tRNA biosynthesis.</text>
</comment>
<dbReference type="GO" id="GO:0005737">
    <property type="term" value="C:cytoplasm"/>
    <property type="evidence" value="ECO:0007669"/>
    <property type="project" value="UniProtKB-SubCell"/>
</dbReference>
<evidence type="ECO:0000256" key="9">
    <source>
        <dbReference type="ARBA" id="ARBA00022737"/>
    </source>
</evidence>
<evidence type="ECO:0000256" key="12">
    <source>
        <dbReference type="SAM" id="MobiDB-lite"/>
    </source>
</evidence>
<evidence type="ECO:0000256" key="1">
    <source>
        <dbReference type="ARBA" id="ARBA00004123"/>
    </source>
</evidence>
<dbReference type="AlphaFoldDB" id="A0AAV9IZA2"/>
<dbReference type="GO" id="GO:0002098">
    <property type="term" value="P:tRNA wobble uridine modification"/>
    <property type="evidence" value="ECO:0007669"/>
    <property type="project" value="InterPro"/>
</dbReference>
<reference evidence="13 14" key="1">
    <citation type="submission" date="2022-07" db="EMBL/GenBank/DDBJ databases">
        <title>Genome-wide signatures of adaptation to extreme environments.</title>
        <authorList>
            <person name="Cho C.H."/>
            <person name="Yoon H.S."/>
        </authorList>
    </citation>
    <scope>NUCLEOTIDE SEQUENCE [LARGE SCALE GENOMIC DNA]</scope>
    <source>
        <strain evidence="13 14">DBV 063 E5</strain>
    </source>
</reference>
<gene>
    <name evidence="13" type="ORF">CDCA_CDCA13G3662</name>
</gene>
<evidence type="ECO:0000256" key="8">
    <source>
        <dbReference type="ARBA" id="ARBA00022694"/>
    </source>
</evidence>
<keyword evidence="10" id="KW-0539">Nucleus</keyword>
<evidence type="ECO:0000256" key="6">
    <source>
        <dbReference type="ARBA" id="ARBA00022490"/>
    </source>
</evidence>
<name>A0AAV9IZA2_CYACA</name>
<dbReference type="InterPro" id="IPR001680">
    <property type="entry name" value="WD40_rpt"/>
</dbReference>
<dbReference type="InterPro" id="IPR036322">
    <property type="entry name" value="WD40_repeat_dom_sf"/>
</dbReference>
<evidence type="ECO:0000313" key="14">
    <source>
        <dbReference type="Proteomes" id="UP001301350"/>
    </source>
</evidence>
<evidence type="ECO:0000256" key="10">
    <source>
        <dbReference type="ARBA" id="ARBA00023242"/>
    </source>
</evidence>